<evidence type="ECO:0000313" key="2">
    <source>
        <dbReference type="Proteomes" id="UP000009138"/>
    </source>
</evidence>
<dbReference type="RefSeq" id="XP_067511308.1">
    <property type="nucleotide sequence ID" value="XM_067655207.1"/>
</dbReference>
<organism evidence="1 2">
    <name type="scientific">Rhizopus delemar (strain RA 99-880 / ATCC MYA-4621 / FGSC 9543 / NRRL 43880)</name>
    <name type="common">Mucormycosis agent</name>
    <name type="synonym">Rhizopus arrhizus var. delemar</name>
    <dbReference type="NCBI Taxonomy" id="246409"/>
    <lineage>
        <taxon>Eukaryota</taxon>
        <taxon>Fungi</taxon>
        <taxon>Fungi incertae sedis</taxon>
        <taxon>Mucoromycota</taxon>
        <taxon>Mucoromycotina</taxon>
        <taxon>Mucoromycetes</taxon>
        <taxon>Mucorales</taxon>
        <taxon>Mucorineae</taxon>
        <taxon>Rhizopodaceae</taxon>
        <taxon>Rhizopus</taxon>
    </lineage>
</organism>
<proteinExistence type="predicted"/>
<evidence type="ECO:0000313" key="1">
    <source>
        <dbReference type="EMBL" id="EIE75912.1"/>
    </source>
</evidence>
<protein>
    <submittedName>
        <fullName evidence="1">Uncharacterized protein</fullName>
    </submittedName>
</protein>
<name>I1BI82_RHIO9</name>
<keyword evidence="2" id="KW-1185">Reference proteome</keyword>
<accession>I1BI82</accession>
<dbReference type="Proteomes" id="UP000009138">
    <property type="component" value="Unassembled WGS sequence"/>
</dbReference>
<dbReference type="GeneID" id="93607588"/>
<dbReference type="AlphaFoldDB" id="I1BI82"/>
<sequence>MTKDNKKLSCKKYLKEHCKSFRIVEFYEYFNFESRQEAEFGLKGAAYVLNKTLKKNTNQLNQALNMITANDFELIKSSVVEAFWATIDARNMQMASVYSLTAGTVAALFKGSQNFWNIHP</sequence>
<dbReference type="EMBL" id="CH476732">
    <property type="protein sequence ID" value="EIE75912.1"/>
    <property type="molecule type" value="Genomic_DNA"/>
</dbReference>
<dbReference type="InParanoid" id="I1BI82"/>
<reference evidence="1 2" key="1">
    <citation type="journal article" date="2009" name="PLoS Genet.">
        <title>Genomic analysis of the basal lineage fungus Rhizopus oryzae reveals a whole-genome duplication.</title>
        <authorList>
            <person name="Ma L.-J."/>
            <person name="Ibrahim A.S."/>
            <person name="Skory C."/>
            <person name="Grabherr M.G."/>
            <person name="Burger G."/>
            <person name="Butler M."/>
            <person name="Elias M."/>
            <person name="Idnurm A."/>
            <person name="Lang B.F."/>
            <person name="Sone T."/>
            <person name="Abe A."/>
            <person name="Calvo S.E."/>
            <person name="Corrochano L.M."/>
            <person name="Engels R."/>
            <person name="Fu J."/>
            <person name="Hansberg W."/>
            <person name="Kim J.-M."/>
            <person name="Kodira C.D."/>
            <person name="Koehrsen M.J."/>
            <person name="Liu B."/>
            <person name="Miranda-Saavedra D."/>
            <person name="O'Leary S."/>
            <person name="Ortiz-Castellanos L."/>
            <person name="Poulter R."/>
            <person name="Rodriguez-Romero J."/>
            <person name="Ruiz-Herrera J."/>
            <person name="Shen Y.-Q."/>
            <person name="Zeng Q."/>
            <person name="Galagan J."/>
            <person name="Birren B.W."/>
            <person name="Cuomo C.A."/>
            <person name="Wickes B.L."/>
        </authorList>
    </citation>
    <scope>NUCLEOTIDE SEQUENCE [LARGE SCALE GENOMIC DNA]</scope>
    <source>
        <strain evidence="2">RA 99-880 / ATCC MYA-4621 / FGSC 9543 / NRRL 43880</strain>
    </source>
</reference>
<dbReference type="VEuPathDB" id="FungiDB:RO3G_00616"/>
<gene>
    <name evidence="1" type="ORF">RO3G_00616</name>
</gene>